<dbReference type="Gene3D" id="3.10.50.10">
    <property type="match status" value="1"/>
</dbReference>
<dbReference type="Pfam" id="PF00704">
    <property type="entry name" value="Glyco_hydro_18"/>
    <property type="match status" value="1"/>
</dbReference>
<dbReference type="EC" id="3.2.1.14" evidence="2"/>
<dbReference type="InterPro" id="IPR001223">
    <property type="entry name" value="Glyco_hydro18_cat"/>
</dbReference>
<dbReference type="GO" id="GO:0008843">
    <property type="term" value="F:endochitinase activity"/>
    <property type="evidence" value="ECO:0007669"/>
    <property type="project" value="UniProtKB-EC"/>
</dbReference>
<feature type="disulfide bond" evidence="4">
    <location>
        <begin position="48"/>
        <end position="62"/>
    </location>
</feature>
<keyword evidence="3 4" id="KW-0147">Chitin-binding</keyword>
<comment type="similarity">
    <text evidence="1">Belongs to the glycosyl hydrolase 18 family. Chitinase class V subfamily.</text>
</comment>
<evidence type="ECO:0000256" key="5">
    <source>
        <dbReference type="SAM" id="MobiDB-lite"/>
    </source>
</evidence>
<dbReference type="PROSITE" id="PS51910">
    <property type="entry name" value="GH18_2"/>
    <property type="match status" value="1"/>
</dbReference>
<dbReference type="InterPro" id="IPR011583">
    <property type="entry name" value="Chitinase_II/V-like_cat"/>
</dbReference>
<dbReference type="CDD" id="cd00035">
    <property type="entry name" value="ChtBD1"/>
    <property type="match status" value="1"/>
</dbReference>
<dbReference type="PANTHER" id="PTHR11177:SF397">
    <property type="entry name" value="CHITINASE"/>
    <property type="match status" value="1"/>
</dbReference>
<dbReference type="InterPro" id="IPR050314">
    <property type="entry name" value="Glycosyl_Hydrlase_18"/>
</dbReference>
<dbReference type="GO" id="GO:0005975">
    <property type="term" value="P:carbohydrate metabolic process"/>
    <property type="evidence" value="ECO:0007669"/>
    <property type="project" value="InterPro"/>
</dbReference>
<dbReference type="SMART" id="SM00270">
    <property type="entry name" value="ChtBD1"/>
    <property type="match status" value="1"/>
</dbReference>
<accession>A0AAE0N287</accession>
<dbReference type="EMBL" id="JAULSW010000011">
    <property type="protein sequence ID" value="KAK3367560.1"/>
    <property type="molecule type" value="Genomic_DNA"/>
</dbReference>
<dbReference type="InterPro" id="IPR018371">
    <property type="entry name" value="Chitin-binding_1_CS"/>
</dbReference>
<dbReference type="Proteomes" id="UP001285441">
    <property type="component" value="Unassembled WGS sequence"/>
</dbReference>
<evidence type="ECO:0000313" key="9">
    <source>
        <dbReference type="Proteomes" id="UP001285441"/>
    </source>
</evidence>
<keyword evidence="4" id="KW-1015">Disulfide bond</keyword>
<evidence type="ECO:0000256" key="4">
    <source>
        <dbReference type="PROSITE-ProRule" id="PRU00261"/>
    </source>
</evidence>
<dbReference type="SMART" id="SM00636">
    <property type="entry name" value="Glyco_18"/>
    <property type="match status" value="1"/>
</dbReference>
<reference evidence="8" key="2">
    <citation type="submission" date="2023-06" db="EMBL/GenBank/DDBJ databases">
        <authorList>
            <consortium name="Lawrence Berkeley National Laboratory"/>
            <person name="Haridas S."/>
            <person name="Hensen N."/>
            <person name="Bonometti L."/>
            <person name="Westerberg I."/>
            <person name="Brannstrom I.O."/>
            <person name="Guillou S."/>
            <person name="Cros-Aarteil S."/>
            <person name="Calhoun S."/>
            <person name="Kuo A."/>
            <person name="Mondo S."/>
            <person name="Pangilinan J."/>
            <person name="Riley R."/>
            <person name="LaButti K."/>
            <person name="Andreopoulos B."/>
            <person name="Lipzen A."/>
            <person name="Chen C."/>
            <person name="Yanf M."/>
            <person name="Daum C."/>
            <person name="Ng V."/>
            <person name="Clum A."/>
            <person name="Steindorff A."/>
            <person name="Ohm R."/>
            <person name="Martin F."/>
            <person name="Silar P."/>
            <person name="Natvig D."/>
            <person name="Lalanne C."/>
            <person name="Gautier V."/>
            <person name="Ament-velasquez S.L."/>
            <person name="Kruys A."/>
            <person name="Hutchinson M.I."/>
            <person name="Powell A.J."/>
            <person name="Barry K."/>
            <person name="Miller A.N."/>
            <person name="Grigoriev I.V."/>
            <person name="Debuchy R."/>
            <person name="Gladieux P."/>
            <person name="Thoren M.H."/>
            <person name="Johannesson H."/>
        </authorList>
    </citation>
    <scope>NUCLEOTIDE SEQUENCE</scope>
    <source>
        <strain evidence="8">CBS 232.78</strain>
    </source>
</reference>
<evidence type="ECO:0000256" key="2">
    <source>
        <dbReference type="ARBA" id="ARBA00012729"/>
    </source>
</evidence>
<feature type="disulfide bond" evidence="4">
    <location>
        <begin position="43"/>
        <end position="55"/>
    </location>
</feature>
<dbReference type="InterPro" id="IPR036861">
    <property type="entry name" value="Endochitinase-like_sf"/>
</dbReference>
<dbReference type="PROSITE" id="PS50941">
    <property type="entry name" value="CHIT_BIND_I_2"/>
    <property type="match status" value="1"/>
</dbReference>
<evidence type="ECO:0000313" key="8">
    <source>
        <dbReference type="EMBL" id="KAK3367560.1"/>
    </source>
</evidence>
<protein>
    <recommendedName>
        <fullName evidence="2">chitinase</fullName>
        <ecNumber evidence="2">3.2.1.14</ecNumber>
    </recommendedName>
</protein>
<dbReference type="PROSITE" id="PS00026">
    <property type="entry name" value="CHIT_BIND_I_1"/>
    <property type="match status" value="1"/>
</dbReference>
<comment type="caution">
    <text evidence="4">Lacks conserved residue(s) required for the propagation of feature annotation.</text>
</comment>
<evidence type="ECO:0000256" key="3">
    <source>
        <dbReference type="ARBA" id="ARBA00022669"/>
    </source>
</evidence>
<organism evidence="8 9">
    <name type="scientific">Podospora didyma</name>
    <dbReference type="NCBI Taxonomy" id="330526"/>
    <lineage>
        <taxon>Eukaryota</taxon>
        <taxon>Fungi</taxon>
        <taxon>Dikarya</taxon>
        <taxon>Ascomycota</taxon>
        <taxon>Pezizomycotina</taxon>
        <taxon>Sordariomycetes</taxon>
        <taxon>Sordariomycetidae</taxon>
        <taxon>Sordariales</taxon>
        <taxon>Podosporaceae</taxon>
        <taxon>Podospora</taxon>
    </lineage>
</organism>
<dbReference type="InterPro" id="IPR017853">
    <property type="entry name" value="GH"/>
</dbReference>
<gene>
    <name evidence="8" type="ORF">B0H63DRAFT_405201</name>
</gene>
<evidence type="ECO:0000256" key="1">
    <source>
        <dbReference type="ARBA" id="ARBA00008682"/>
    </source>
</evidence>
<evidence type="ECO:0000259" key="6">
    <source>
        <dbReference type="PROSITE" id="PS50941"/>
    </source>
</evidence>
<dbReference type="Pfam" id="PF00187">
    <property type="entry name" value="Chitin_bind_1"/>
    <property type="match status" value="1"/>
</dbReference>
<dbReference type="InterPro" id="IPR001002">
    <property type="entry name" value="Chitin-bd_1"/>
</dbReference>
<sequence>MLTEVVSNQCGFDPVKHCGKTCVSKCDAKPECGEFADPPGAKCPINVCCSEYGFCGTTAKFCSGKCQSNCGQPGKTSPHTTNVTDLVIGYVEGWAFTRRGCAERKLSSIQVDSITHLYVSFGYIKPGSYEVYPMRGVTEENLLALTNFKRKAPGLKVFIALGGWTFSDNGTDTQGVWADLSSTQAKRAKFLDQLEKFMLHYGFDGVDYDWEYPGAPDRGGKKADGANYVSLLQDTRNRFRGGARGWGISFTAPSSYWYLRHFDIENMMQHVDWVNLMTYDLFGSWDKQSDWIGPHVYGHTNLTVIKEALDLMWRNKVPANQVNLGLGFYGRTYQLSNPSCDKPGCNFKDPGRAGQCSGEPGYMSYQDIARIRKSSGAPVVTDKTNAIKYFRYDKDQWVSFDDEETLKWKVDFARSQGLRGLFIWAITQDTEKNDLLNAVLQPDGLGKFKKRNGVHSDVDDWSGKVPDKCVFSECGGSCGPGMVSVGDIRCDPVGAKQPRKMMCCPLGAAYDPKYCRWRAEKTGFWCGVPITLPKPITDLLDLTYSKCKTGEDTVLSDKWFKDDKKRDDVCGSGTKADYCCSQEREDTCKWSKTCASAQQSNKKCPKGMKALDGGGTKSLRQGICSAAENSWEHLCCEEELEPVCRWISDPKKNCEAHCAADEVDMGRHQYGGGQQCTDSRCSTAGGNFVQFGEGCLTGRVLCCKRESIRAKVKKLPVPVEYLFDEPIKPEEEQSFNIDVDKDNKGESQSPNDNSFGWHIMSGPPDQLTNLNKRDGSHWEVYDCDSEKHDGVQSARMVCTRNQDHNCDDIRLGGYVEDTILEMPPHCGTGKYAMAVSLEPMAHDASNDDRLSRLVKRSLPPGSKVYKLTFDYGFHRLQGRADKTVKLRIDYSNAKGYWNKVVAASPTRKRDINEIEHEVDRDHGGDWKRYLDHMYRVDRRTTPPEELHQLHERWYTAKLVDWIARMTSVQKEAKVLDQNVHKTFMYQILYDKMGPCEIRPGVTATVEADLHARISADIETSGNDMKSFKHSYLNFRNKGQIQASLIFNAQGELRIPYKEDTLAGIAPIGASFKIPGIVTIGPEFKLVASVEGRVTIDANARVDFQVAKWDYTQRYPADKETYVDPDKTVPDKPKFGTSNEDGKGPITFTWQVTAEGEVELHLIPMITFGIVFDPKWAVPSAAIDLGVDTYLRVHGYATVGSGQKFESCIGSEAGYDMFARVTAPSLFGVNLNRRWSLFADEVGSSPTPFESLYDLMANMASLTREPSTKALRVPRRAHVVLVVVRMMSVMTCRRRFFFSTLSQLLIQPCRRQRLKRTNESRRLNQFLVAELHWRRSGWNHCHFLRLLSGKTRLGP</sequence>
<keyword evidence="8" id="KW-0378">Hydrolase</keyword>
<dbReference type="SUPFAM" id="SSF54556">
    <property type="entry name" value="Chitinase insertion domain"/>
    <property type="match status" value="1"/>
</dbReference>
<feature type="domain" description="Chitin-binding type-1" evidence="6">
    <location>
        <begin position="29"/>
        <end position="72"/>
    </location>
</feature>
<dbReference type="InterPro" id="IPR029070">
    <property type="entry name" value="Chitinase_insertion_sf"/>
</dbReference>
<dbReference type="SUPFAM" id="SSF51445">
    <property type="entry name" value="(Trans)glycosidases"/>
    <property type="match status" value="1"/>
</dbReference>
<dbReference type="PANTHER" id="PTHR11177">
    <property type="entry name" value="CHITINASE"/>
    <property type="match status" value="1"/>
</dbReference>
<dbReference type="SUPFAM" id="SSF57016">
    <property type="entry name" value="Plant lectins/antimicrobial peptides"/>
    <property type="match status" value="1"/>
</dbReference>
<keyword evidence="9" id="KW-1185">Reference proteome</keyword>
<feature type="region of interest" description="Disordered" evidence="5">
    <location>
        <begin position="732"/>
        <end position="771"/>
    </location>
</feature>
<name>A0AAE0N287_9PEZI</name>
<dbReference type="Gene3D" id="3.20.20.80">
    <property type="entry name" value="Glycosidases"/>
    <property type="match status" value="1"/>
</dbReference>
<proteinExistence type="inferred from homology"/>
<evidence type="ECO:0000259" key="7">
    <source>
        <dbReference type="PROSITE" id="PS51910"/>
    </source>
</evidence>
<dbReference type="Gene3D" id="3.30.60.10">
    <property type="entry name" value="Endochitinase-like"/>
    <property type="match status" value="1"/>
</dbReference>
<dbReference type="GO" id="GO:0008061">
    <property type="term" value="F:chitin binding"/>
    <property type="evidence" value="ECO:0007669"/>
    <property type="project" value="UniProtKB-UniRule"/>
</dbReference>
<feature type="domain" description="GH18" evidence="7">
    <location>
        <begin position="85"/>
        <end position="446"/>
    </location>
</feature>
<comment type="caution">
    <text evidence="8">The sequence shown here is derived from an EMBL/GenBank/DDBJ whole genome shotgun (WGS) entry which is preliminary data.</text>
</comment>
<reference evidence="8" key="1">
    <citation type="journal article" date="2023" name="Mol. Phylogenet. Evol.">
        <title>Genome-scale phylogeny and comparative genomics of the fungal order Sordariales.</title>
        <authorList>
            <person name="Hensen N."/>
            <person name="Bonometti L."/>
            <person name="Westerberg I."/>
            <person name="Brannstrom I.O."/>
            <person name="Guillou S."/>
            <person name="Cros-Aarteil S."/>
            <person name="Calhoun S."/>
            <person name="Haridas S."/>
            <person name="Kuo A."/>
            <person name="Mondo S."/>
            <person name="Pangilinan J."/>
            <person name="Riley R."/>
            <person name="LaButti K."/>
            <person name="Andreopoulos B."/>
            <person name="Lipzen A."/>
            <person name="Chen C."/>
            <person name="Yan M."/>
            <person name="Daum C."/>
            <person name="Ng V."/>
            <person name="Clum A."/>
            <person name="Steindorff A."/>
            <person name="Ohm R.A."/>
            <person name="Martin F."/>
            <person name="Silar P."/>
            <person name="Natvig D.O."/>
            <person name="Lalanne C."/>
            <person name="Gautier V."/>
            <person name="Ament-Velasquez S.L."/>
            <person name="Kruys A."/>
            <person name="Hutchinson M.I."/>
            <person name="Powell A.J."/>
            <person name="Barry K."/>
            <person name="Miller A.N."/>
            <person name="Grigoriev I.V."/>
            <person name="Debuchy R."/>
            <person name="Gladieux P."/>
            <person name="Hiltunen Thoren M."/>
            <person name="Johannesson H."/>
        </authorList>
    </citation>
    <scope>NUCLEOTIDE SEQUENCE</scope>
    <source>
        <strain evidence="8">CBS 232.78</strain>
    </source>
</reference>
<feature type="disulfide bond" evidence="4">
    <location>
        <begin position="66"/>
        <end position="70"/>
    </location>
</feature>